<proteinExistence type="predicted"/>
<keyword evidence="4 5" id="KW-0472">Membrane</keyword>
<protein>
    <submittedName>
        <fullName evidence="7">Heme biosynthesis protein HemY</fullName>
    </submittedName>
</protein>
<dbReference type="AlphaFoldDB" id="A0A8J2YW64"/>
<dbReference type="EMBL" id="BMJQ01000011">
    <property type="protein sequence ID" value="GGF30994.1"/>
    <property type="molecule type" value="Genomic_DNA"/>
</dbReference>
<evidence type="ECO:0000256" key="2">
    <source>
        <dbReference type="ARBA" id="ARBA00022692"/>
    </source>
</evidence>
<reference evidence="7" key="2">
    <citation type="submission" date="2020-09" db="EMBL/GenBank/DDBJ databases">
        <authorList>
            <person name="Sun Q."/>
            <person name="Zhou Y."/>
        </authorList>
    </citation>
    <scope>NUCLEOTIDE SEQUENCE</scope>
    <source>
        <strain evidence="7">CGMCC 1.15725</strain>
    </source>
</reference>
<comment type="caution">
    <text evidence="7">The sequence shown here is derived from an EMBL/GenBank/DDBJ whole genome shotgun (WGS) entry which is preliminary data.</text>
</comment>
<dbReference type="Gene3D" id="1.25.40.10">
    <property type="entry name" value="Tetratricopeptide repeat domain"/>
    <property type="match status" value="1"/>
</dbReference>
<dbReference type="GO" id="GO:0016020">
    <property type="term" value="C:membrane"/>
    <property type="evidence" value="ECO:0007669"/>
    <property type="project" value="UniProtKB-SubCell"/>
</dbReference>
<dbReference type="InterPro" id="IPR011990">
    <property type="entry name" value="TPR-like_helical_dom_sf"/>
</dbReference>
<keyword evidence="8" id="KW-1185">Reference proteome</keyword>
<dbReference type="InterPro" id="IPR010817">
    <property type="entry name" value="HemY_N"/>
</dbReference>
<organism evidence="7 8">
    <name type="scientific">Aliidongia dinghuensis</name>
    <dbReference type="NCBI Taxonomy" id="1867774"/>
    <lineage>
        <taxon>Bacteria</taxon>
        <taxon>Pseudomonadati</taxon>
        <taxon>Pseudomonadota</taxon>
        <taxon>Alphaproteobacteria</taxon>
        <taxon>Rhodospirillales</taxon>
        <taxon>Dongiaceae</taxon>
        <taxon>Aliidongia</taxon>
    </lineage>
</organism>
<evidence type="ECO:0000313" key="7">
    <source>
        <dbReference type="EMBL" id="GGF30994.1"/>
    </source>
</evidence>
<accession>A0A8J2YW64</accession>
<feature type="domain" description="HemY N-terminal" evidence="6">
    <location>
        <begin position="26"/>
        <end position="137"/>
    </location>
</feature>
<dbReference type="Proteomes" id="UP000646365">
    <property type="component" value="Unassembled WGS sequence"/>
</dbReference>
<comment type="subcellular location">
    <subcellularLocation>
        <location evidence="1">Membrane</location>
    </subcellularLocation>
</comment>
<evidence type="ECO:0000256" key="4">
    <source>
        <dbReference type="ARBA" id="ARBA00023136"/>
    </source>
</evidence>
<evidence type="ECO:0000256" key="1">
    <source>
        <dbReference type="ARBA" id="ARBA00004370"/>
    </source>
</evidence>
<dbReference type="Pfam" id="PF07219">
    <property type="entry name" value="HemY_N"/>
    <property type="match status" value="1"/>
</dbReference>
<keyword evidence="3 5" id="KW-1133">Transmembrane helix</keyword>
<reference evidence="7" key="1">
    <citation type="journal article" date="2014" name="Int. J. Syst. Evol. Microbiol.">
        <title>Complete genome sequence of Corynebacterium casei LMG S-19264T (=DSM 44701T), isolated from a smear-ripened cheese.</title>
        <authorList>
            <consortium name="US DOE Joint Genome Institute (JGI-PGF)"/>
            <person name="Walter F."/>
            <person name="Albersmeier A."/>
            <person name="Kalinowski J."/>
            <person name="Ruckert C."/>
        </authorList>
    </citation>
    <scope>NUCLEOTIDE SEQUENCE</scope>
    <source>
        <strain evidence="7">CGMCC 1.15725</strain>
    </source>
</reference>
<keyword evidence="2 5" id="KW-0812">Transmembrane</keyword>
<name>A0A8J2YW64_9PROT</name>
<sequence>MRRALPAVLAIALVVAAAVFFADRPGTVAVTWLGWRIDVALGVAVLALVLAVAVLWFLLSLLARLIRAPRHFAGRRRDQRRLEGYRALTSGLVAIAAGDARAAEKLHKRAELMFRKGRLESPPLTRLLAAQAALMRGDGTKAEGEFSAMLGDPETEFLGLRGLILQALKRGDDATALKLTARANQLKPSTAWVLQGQLALETRAQEWRKATQTLKQAVKKGAINAETGRHYQATLLIAHSRQAAAEGLARDALAHAAQAHGLDEGSAPAAVHYARLLQDRNRTAKGLRVLETAWARSGHPRVAETYDQLLASEAPVQRLKRFERLVELRPSDPESHLAAAAIALNARLWGEARRHLDQAGAQGPGPWPRRLCHLMAELEQGEHGNGTQGQMQRQTWLERAARGDADPVWVCGACGAETHGWEPLCPSCHNFDSLAWRTPDRREGTRAERIDILPPGEATILDPTAPAAPAQGSA</sequence>
<dbReference type="SUPFAM" id="SSF48452">
    <property type="entry name" value="TPR-like"/>
    <property type="match status" value="1"/>
</dbReference>
<gene>
    <name evidence="7" type="ORF">GCM10011611_41380</name>
</gene>
<evidence type="ECO:0000313" key="8">
    <source>
        <dbReference type="Proteomes" id="UP000646365"/>
    </source>
</evidence>
<feature type="transmembrane region" description="Helical" evidence="5">
    <location>
        <begin position="37"/>
        <end position="63"/>
    </location>
</feature>
<evidence type="ECO:0000259" key="6">
    <source>
        <dbReference type="Pfam" id="PF07219"/>
    </source>
</evidence>
<evidence type="ECO:0000256" key="5">
    <source>
        <dbReference type="SAM" id="Phobius"/>
    </source>
</evidence>
<evidence type="ECO:0000256" key="3">
    <source>
        <dbReference type="ARBA" id="ARBA00022989"/>
    </source>
</evidence>
<feature type="transmembrane region" description="Helical" evidence="5">
    <location>
        <begin position="84"/>
        <end position="103"/>
    </location>
</feature>
<dbReference type="RefSeq" id="WP_189049300.1">
    <property type="nucleotide sequence ID" value="NZ_BMJQ01000011.1"/>
</dbReference>